<protein>
    <submittedName>
        <fullName evidence="1">Uncharacterized protein</fullName>
    </submittedName>
</protein>
<accession>A0A9P6CBS7</accession>
<gene>
    <name evidence="1" type="ORF">BDZ94DRAFT_1278339</name>
</gene>
<organism evidence="1 2">
    <name type="scientific">Collybia nuda</name>
    <dbReference type="NCBI Taxonomy" id="64659"/>
    <lineage>
        <taxon>Eukaryota</taxon>
        <taxon>Fungi</taxon>
        <taxon>Dikarya</taxon>
        <taxon>Basidiomycota</taxon>
        <taxon>Agaricomycotina</taxon>
        <taxon>Agaricomycetes</taxon>
        <taxon>Agaricomycetidae</taxon>
        <taxon>Agaricales</taxon>
        <taxon>Tricholomatineae</taxon>
        <taxon>Clitocybaceae</taxon>
        <taxon>Collybia</taxon>
    </lineage>
</organism>
<dbReference type="AlphaFoldDB" id="A0A9P6CBS7"/>
<name>A0A9P6CBS7_9AGAR</name>
<sequence>MFEWITSGRVWLFLGISESATGISSYFSESETNVRLSGKLVRVEVGEWEECRINWSRVFDAWPKLDHERRRFGFEP</sequence>
<dbReference type="EMBL" id="MU150743">
    <property type="protein sequence ID" value="KAF9455348.1"/>
    <property type="molecule type" value="Genomic_DNA"/>
</dbReference>
<comment type="caution">
    <text evidence="1">The sequence shown here is derived from an EMBL/GenBank/DDBJ whole genome shotgun (WGS) entry which is preliminary data.</text>
</comment>
<reference evidence="1" key="1">
    <citation type="submission" date="2020-11" db="EMBL/GenBank/DDBJ databases">
        <authorList>
            <consortium name="DOE Joint Genome Institute"/>
            <person name="Ahrendt S."/>
            <person name="Riley R."/>
            <person name="Andreopoulos W."/>
            <person name="Labutti K."/>
            <person name="Pangilinan J."/>
            <person name="Ruiz-Duenas F.J."/>
            <person name="Barrasa J.M."/>
            <person name="Sanchez-Garcia M."/>
            <person name="Camarero S."/>
            <person name="Miyauchi S."/>
            <person name="Serrano A."/>
            <person name="Linde D."/>
            <person name="Babiker R."/>
            <person name="Drula E."/>
            <person name="Ayuso-Fernandez I."/>
            <person name="Pacheco R."/>
            <person name="Padilla G."/>
            <person name="Ferreira P."/>
            <person name="Barriuso J."/>
            <person name="Kellner H."/>
            <person name="Castanera R."/>
            <person name="Alfaro M."/>
            <person name="Ramirez L."/>
            <person name="Pisabarro A.G."/>
            <person name="Kuo A."/>
            <person name="Tritt A."/>
            <person name="Lipzen A."/>
            <person name="He G."/>
            <person name="Yan M."/>
            <person name="Ng V."/>
            <person name="Cullen D."/>
            <person name="Martin F."/>
            <person name="Rosso M.-N."/>
            <person name="Henrissat B."/>
            <person name="Hibbett D."/>
            <person name="Martinez A.T."/>
            <person name="Grigoriev I.V."/>
        </authorList>
    </citation>
    <scope>NUCLEOTIDE SEQUENCE</scope>
    <source>
        <strain evidence="1">CBS 247.69</strain>
    </source>
</reference>
<evidence type="ECO:0000313" key="2">
    <source>
        <dbReference type="Proteomes" id="UP000807353"/>
    </source>
</evidence>
<proteinExistence type="predicted"/>
<evidence type="ECO:0000313" key="1">
    <source>
        <dbReference type="EMBL" id="KAF9455348.1"/>
    </source>
</evidence>
<dbReference type="Proteomes" id="UP000807353">
    <property type="component" value="Unassembled WGS sequence"/>
</dbReference>
<keyword evidence="2" id="KW-1185">Reference proteome</keyword>